<dbReference type="Gene3D" id="2.150.10.10">
    <property type="entry name" value="Serralysin-like metalloprotease, C-terminal"/>
    <property type="match status" value="2"/>
</dbReference>
<evidence type="ECO:0000256" key="1">
    <source>
        <dbReference type="SAM" id="MobiDB-lite"/>
    </source>
</evidence>
<dbReference type="InterPro" id="IPR011049">
    <property type="entry name" value="Serralysin-like_metalloprot_C"/>
</dbReference>
<dbReference type="Proteomes" id="UP000245839">
    <property type="component" value="Unassembled WGS sequence"/>
</dbReference>
<proteinExistence type="predicted"/>
<dbReference type="Pfam" id="PF00353">
    <property type="entry name" value="HemolysinCabind"/>
    <property type="match status" value="2"/>
</dbReference>
<evidence type="ECO:0000313" key="2">
    <source>
        <dbReference type="EMBL" id="PWJ21070.1"/>
    </source>
</evidence>
<feature type="region of interest" description="Disordered" evidence="1">
    <location>
        <begin position="1"/>
        <end position="29"/>
    </location>
</feature>
<dbReference type="AlphaFoldDB" id="A0A2Y9AB22"/>
<keyword evidence="4" id="KW-1185">Reference proteome</keyword>
<dbReference type="PRINTS" id="PR00313">
    <property type="entry name" value="CABNDNGRPT"/>
</dbReference>
<dbReference type="EMBL" id="QGDJ01000002">
    <property type="protein sequence ID" value="PWJ21070.1"/>
    <property type="molecule type" value="Genomic_DNA"/>
</dbReference>
<evidence type="ECO:0000313" key="3">
    <source>
        <dbReference type="EMBL" id="SSA41480.1"/>
    </source>
</evidence>
<dbReference type="SUPFAM" id="SSF51120">
    <property type="entry name" value="beta-Roll"/>
    <property type="match status" value="2"/>
</dbReference>
<evidence type="ECO:0000313" key="5">
    <source>
        <dbReference type="Proteomes" id="UP000251571"/>
    </source>
</evidence>
<gene>
    <name evidence="2" type="ORF">BCF38_102318</name>
    <name evidence="3" type="ORF">SAMN05421539_102318</name>
</gene>
<evidence type="ECO:0000313" key="4">
    <source>
        <dbReference type="Proteomes" id="UP000245839"/>
    </source>
</evidence>
<dbReference type="Proteomes" id="UP000251571">
    <property type="component" value="Unassembled WGS sequence"/>
</dbReference>
<dbReference type="RefSeq" id="WP_170125314.1">
    <property type="nucleotide sequence ID" value="NZ_QGDJ01000002.1"/>
</dbReference>
<name>A0A2Y9AB22_9RHOB</name>
<protein>
    <submittedName>
        <fullName evidence="2">Hemolysin type calcium-binding protein</fullName>
    </submittedName>
    <submittedName>
        <fullName evidence="3">Hemolysin-type calcium-binding repeat-containing protein</fullName>
    </submittedName>
</protein>
<accession>A0A2Y9AB22</accession>
<dbReference type="EMBL" id="UETC01000002">
    <property type="protein sequence ID" value="SSA41480.1"/>
    <property type="molecule type" value="Genomic_DNA"/>
</dbReference>
<sequence>MCPLPSGLPDPRLAFLTGPEPGVSTTPTEGDDYLSFQHTNLDGEDFAIYGERGTDGLGGNDTLYAGTPVGEGIGGPGDDVLIGSLERGDTPNVILWGGEGNDTLYSGANGTSMWGGPGDDVYHVFPVGIDDFNPRTRDDMSTGPENHLPIFTDAGFDTVFQYGDVEIQMSGIDRIVAVPGAGSMWLVAEPPYAREDTELVGNEGRNVLIGWGGMDVLTGGAGRDYFVIGGDPFIEEEDDLRVTITDFDDMDRLVFDDALLLDDTAADPRVRAMTEAEVVGFLESGVAAYRKSTGQISIDWDRDGTLEVVAELGAGTRIEFDDLFWA</sequence>
<dbReference type="GO" id="GO:0005509">
    <property type="term" value="F:calcium ion binding"/>
    <property type="evidence" value="ECO:0007669"/>
    <property type="project" value="InterPro"/>
</dbReference>
<organism evidence="3 5">
    <name type="scientific">Jannaschia seohaensis</name>
    <dbReference type="NCBI Taxonomy" id="475081"/>
    <lineage>
        <taxon>Bacteria</taxon>
        <taxon>Pseudomonadati</taxon>
        <taxon>Pseudomonadota</taxon>
        <taxon>Alphaproteobacteria</taxon>
        <taxon>Rhodobacterales</taxon>
        <taxon>Roseobacteraceae</taxon>
        <taxon>Jannaschia</taxon>
    </lineage>
</organism>
<dbReference type="InterPro" id="IPR001343">
    <property type="entry name" value="Hemolysn_Ca-bd"/>
</dbReference>
<reference evidence="2 4" key="2">
    <citation type="submission" date="2018-03" db="EMBL/GenBank/DDBJ databases">
        <title>Genomic Encyclopedia of Archaeal and Bacterial Type Strains, Phase II (KMG-II): from individual species to whole genera.</title>
        <authorList>
            <person name="Goeker M."/>
        </authorList>
    </citation>
    <scope>NUCLEOTIDE SEQUENCE [LARGE SCALE GENOMIC DNA]</scope>
    <source>
        <strain evidence="2 4">DSM 25227</strain>
    </source>
</reference>
<reference evidence="3 5" key="1">
    <citation type="submission" date="2016-10" db="EMBL/GenBank/DDBJ databases">
        <authorList>
            <person name="Cai Z."/>
        </authorList>
    </citation>
    <scope>NUCLEOTIDE SEQUENCE [LARGE SCALE GENOMIC DNA]</scope>
    <source>
        <strain evidence="3 5">DSM 25227</strain>
    </source>
</reference>